<dbReference type="GO" id="GO:0015179">
    <property type="term" value="F:L-amino acid transmembrane transporter activity"/>
    <property type="evidence" value="ECO:0007669"/>
    <property type="project" value="TreeGrafter"/>
</dbReference>
<keyword evidence="17 21" id="KW-0472">Membrane</keyword>
<comment type="subcellular location">
    <subcellularLocation>
        <location evidence="3">Cytoplasm</location>
    </subcellularLocation>
    <subcellularLocation>
        <location evidence="1">Membrane</location>
        <topology evidence="1">Multi-pass membrane protein</topology>
    </subcellularLocation>
    <subcellularLocation>
        <location evidence="2">Membrane</location>
        <topology evidence="2">Peripheral membrane protein</topology>
    </subcellularLocation>
</comment>
<dbReference type="GO" id="GO:0005737">
    <property type="term" value="C:cytoplasm"/>
    <property type="evidence" value="ECO:0007669"/>
    <property type="project" value="UniProtKB-SubCell"/>
</dbReference>
<dbReference type="InterPro" id="IPR001245">
    <property type="entry name" value="Ser-Thr/Tyr_kinase_cat_dom"/>
</dbReference>
<feature type="region of interest" description="Disordered" evidence="20">
    <location>
        <begin position="501"/>
        <end position="520"/>
    </location>
</feature>
<evidence type="ECO:0000256" key="6">
    <source>
        <dbReference type="ARBA" id="ARBA00022490"/>
    </source>
</evidence>
<dbReference type="InterPro" id="IPR001315">
    <property type="entry name" value="CARD"/>
</dbReference>
<dbReference type="GO" id="GO:0005524">
    <property type="term" value="F:ATP binding"/>
    <property type="evidence" value="ECO:0007669"/>
    <property type="project" value="UniProtKB-KW"/>
</dbReference>
<dbReference type="PROSITE" id="PS50011">
    <property type="entry name" value="PROTEIN_KINASE_DOM"/>
    <property type="match status" value="1"/>
</dbReference>
<keyword evidence="10" id="KW-0808">Transferase</keyword>
<comment type="caution">
    <text evidence="24">The sequence shown here is derived from an EMBL/GenBank/DDBJ whole genome shotgun (WGS) entry which is preliminary data.</text>
</comment>
<dbReference type="PANTHER" id="PTHR11785:SF213">
    <property type="entry name" value="Y+L AMINO ACID TRANSPORTER 2"/>
    <property type="match status" value="1"/>
</dbReference>
<evidence type="ECO:0000256" key="7">
    <source>
        <dbReference type="ARBA" id="ARBA00022499"/>
    </source>
</evidence>
<evidence type="ECO:0000256" key="10">
    <source>
        <dbReference type="ARBA" id="ARBA00022679"/>
    </source>
</evidence>
<dbReference type="Pfam" id="PF00619">
    <property type="entry name" value="CARD"/>
    <property type="match status" value="1"/>
</dbReference>
<dbReference type="InterPro" id="IPR011029">
    <property type="entry name" value="DEATH-like_dom_sf"/>
</dbReference>
<feature type="domain" description="CARD" evidence="23">
    <location>
        <begin position="452"/>
        <end position="515"/>
    </location>
</feature>
<dbReference type="PANTHER" id="PTHR11785">
    <property type="entry name" value="AMINO ACID TRANSPORTER"/>
    <property type="match status" value="1"/>
</dbReference>
<evidence type="ECO:0000256" key="5">
    <source>
        <dbReference type="ARBA" id="ARBA00012513"/>
    </source>
</evidence>
<protein>
    <recommendedName>
        <fullName evidence="5">non-specific serine/threonine protein kinase</fullName>
        <ecNumber evidence="5">2.7.11.1</ecNumber>
    </recommendedName>
</protein>
<dbReference type="InterPro" id="IPR000719">
    <property type="entry name" value="Prot_kinase_dom"/>
</dbReference>
<dbReference type="InterPro" id="IPR011009">
    <property type="entry name" value="Kinase-like_dom_sf"/>
</dbReference>
<evidence type="ECO:0000256" key="11">
    <source>
        <dbReference type="ARBA" id="ARBA00022692"/>
    </source>
</evidence>
<keyword evidence="15" id="KW-0832">Ubl conjugation</keyword>
<dbReference type="GO" id="GO:0042981">
    <property type="term" value="P:regulation of apoptotic process"/>
    <property type="evidence" value="ECO:0007669"/>
    <property type="project" value="InterPro"/>
</dbReference>
<comment type="catalytic activity">
    <reaction evidence="19">
        <text>L-seryl-[protein] + ATP = O-phospho-L-seryl-[protein] + ADP + H(+)</text>
        <dbReference type="Rhea" id="RHEA:17989"/>
        <dbReference type="Rhea" id="RHEA-COMP:9863"/>
        <dbReference type="Rhea" id="RHEA-COMP:11604"/>
        <dbReference type="ChEBI" id="CHEBI:15378"/>
        <dbReference type="ChEBI" id="CHEBI:29999"/>
        <dbReference type="ChEBI" id="CHEBI:30616"/>
        <dbReference type="ChEBI" id="CHEBI:83421"/>
        <dbReference type="ChEBI" id="CHEBI:456216"/>
        <dbReference type="EC" id="2.7.11.1"/>
    </reaction>
</comment>
<evidence type="ECO:0000259" key="23">
    <source>
        <dbReference type="PROSITE" id="PS50209"/>
    </source>
</evidence>
<keyword evidence="9" id="KW-0597">Phosphoprotein</keyword>
<sequence>MSGGDGAGRRAGALSYGLPSIPSSKLPDLRFISRGAYGTVSAARHADWRVPVALKCLQGPLPDSDRNHLLKEAEILHKARFSYILPILGICNEPEFLGIVTEYMSNGSLNQLLHGKDAYPDIPWCLRFRILYEIALGVNYLHNMNPPLLHHDLKTQNILLDDEFHVKIADFGMSKWRVISMSQSRSESSLPEGGTIIYMPPEDYNPSQKTRASVKHDIYSYAVIMWEVMSRKQPFEEVINPLQIMYSVSQGQRLDLSERSLSMDIPHRGLIIRLMESGWAQNPDERPSFLKCLIDLEPVLRTFDEIAMLEAVILLKRSKSLYESESIYKSGKKANVEQVSLNIPLNSEKPTYSSSIQCDALPLRSISPDTSKFKSIPQYNILSSDGNSGCLHSHSSQSMDGNLSVTQSAKLLAHPYSTVLSSDKSVSDASSSAPCVLQSSPIPSDFVLETIQQNVAHQWIQTKREEIIDQMTEACLNQSLDALLSRFLLMKEDYELISTKPTRTSKDGNMMRQMEPPERKSGPVRWSAVIWCLSSSDKTLFLLDQLLPDALWDEYIIPSSLTFINCVNVKWGTRVQDVFTYAKVMALILVISVGLYKIGKGETENLRAPFEGSATNPGMIALALYSALFSYSGWDTLNYVTEEMQNPQRNLPLSIAISMPIVAIIYLLTNVAYYVVLDMSALLTSDAVAVTFGNETLSHAKWIIPIAVAMSCYSGLNSSIIAASRYEIQD</sequence>
<dbReference type="GO" id="GO:0004674">
    <property type="term" value="F:protein serine/threonine kinase activity"/>
    <property type="evidence" value="ECO:0007669"/>
    <property type="project" value="UniProtKB-KW"/>
</dbReference>
<proteinExistence type="inferred from homology"/>
<dbReference type="PROSITE" id="PS00108">
    <property type="entry name" value="PROTEIN_KINASE_ST"/>
    <property type="match status" value="1"/>
</dbReference>
<gene>
    <name evidence="24" type="ORF">HGM15179_013166</name>
</gene>
<accession>A0A8K1G9Q7</accession>
<dbReference type="SUPFAM" id="SSF47986">
    <property type="entry name" value="DEATH domain"/>
    <property type="match status" value="1"/>
</dbReference>
<keyword evidence="7" id="KW-1017">Isopeptide bond</keyword>
<evidence type="ECO:0000256" key="15">
    <source>
        <dbReference type="ARBA" id="ARBA00022843"/>
    </source>
</evidence>
<evidence type="ECO:0000256" key="3">
    <source>
        <dbReference type="ARBA" id="ARBA00004496"/>
    </source>
</evidence>
<dbReference type="Gene3D" id="1.10.533.10">
    <property type="entry name" value="Death Domain, Fas"/>
    <property type="match status" value="1"/>
</dbReference>
<keyword evidence="13" id="KW-0418">Kinase</keyword>
<keyword evidence="14" id="KW-0067">ATP-binding</keyword>
<organism evidence="24 25">
    <name type="scientific">Zosterops borbonicus</name>
    <dbReference type="NCBI Taxonomy" id="364589"/>
    <lineage>
        <taxon>Eukaryota</taxon>
        <taxon>Metazoa</taxon>
        <taxon>Chordata</taxon>
        <taxon>Craniata</taxon>
        <taxon>Vertebrata</taxon>
        <taxon>Euteleostomi</taxon>
        <taxon>Archelosauria</taxon>
        <taxon>Archosauria</taxon>
        <taxon>Dinosauria</taxon>
        <taxon>Saurischia</taxon>
        <taxon>Theropoda</taxon>
        <taxon>Coelurosauria</taxon>
        <taxon>Aves</taxon>
        <taxon>Neognathae</taxon>
        <taxon>Neoaves</taxon>
        <taxon>Telluraves</taxon>
        <taxon>Australaves</taxon>
        <taxon>Passeriformes</taxon>
        <taxon>Sylvioidea</taxon>
        <taxon>Zosteropidae</taxon>
        <taxon>Zosterops</taxon>
    </lineage>
</organism>
<evidence type="ECO:0000313" key="24">
    <source>
        <dbReference type="EMBL" id="TRZ13945.1"/>
    </source>
</evidence>
<keyword evidence="25" id="KW-1185">Reference proteome</keyword>
<keyword evidence="12" id="KW-0547">Nucleotide-binding</keyword>
<dbReference type="Gene3D" id="1.20.1740.10">
    <property type="entry name" value="Amino acid/polyamine transporter I"/>
    <property type="match status" value="1"/>
</dbReference>
<dbReference type="GO" id="GO:0009893">
    <property type="term" value="P:positive regulation of metabolic process"/>
    <property type="evidence" value="ECO:0007669"/>
    <property type="project" value="UniProtKB-ARBA"/>
</dbReference>
<evidence type="ECO:0000256" key="16">
    <source>
        <dbReference type="ARBA" id="ARBA00022989"/>
    </source>
</evidence>
<dbReference type="Pfam" id="PF13520">
    <property type="entry name" value="AA_permease_2"/>
    <property type="match status" value="1"/>
</dbReference>
<dbReference type="Pfam" id="PF07714">
    <property type="entry name" value="PK_Tyr_Ser-Thr"/>
    <property type="match status" value="1"/>
</dbReference>
<dbReference type="InterPro" id="IPR008271">
    <property type="entry name" value="Ser/Thr_kinase_AS"/>
</dbReference>
<dbReference type="GO" id="GO:0031349">
    <property type="term" value="P:positive regulation of defense response"/>
    <property type="evidence" value="ECO:0007669"/>
    <property type="project" value="UniProtKB-ARBA"/>
</dbReference>
<dbReference type="FunFam" id="1.10.510.10:FF:000288">
    <property type="entry name" value="Receptor-interacting serine/threonine-protein kinase 2"/>
    <property type="match status" value="1"/>
</dbReference>
<evidence type="ECO:0000256" key="8">
    <source>
        <dbReference type="ARBA" id="ARBA00022527"/>
    </source>
</evidence>
<feature type="transmembrane region" description="Helical" evidence="21">
    <location>
        <begin position="654"/>
        <end position="676"/>
    </location>
</feature>
<evidence type="ECO:0000259" key="22">
    <source>
        <dbReference type="PROSITE" id="PS50011"/>
    </source>
</evidence>
<dbReference type="Proteomes" id="UP000796761">
    <property type="component" value="Unassembled WGS sequence"/>
</dbReference>
<evidence type="ECO:0000256" key="20">
    <source>
        <dbReference type="SAM" id="MobiDB-lite"/>
    </source>
</evidence>
<dbReference type="EC" id="2.7.11.1" evidence="5"/>
<dbReference type="InterPro" id="IPR050598">
    <property type="entry name" value="AminoAcid_Transporter"/>
</dbReference>
<keyword evidence="6" id="KW-0963">Cytoplasm</keyword>
<keyword evidence="16 21" id="KW-1133">Transmembrane helix</keyword>
<dbReference type="SMART" id="SM00220">
    <property type="entry name" value="S_TKc"/>
    <property type="match status" value="1"/>
</dbReference>
<name>A0A8K1G9Q7_9PASS</name>
<evidence type="ECO:0000256" key="1">
    <source>
        <dbReference type="ARBA" id="ARBA00004141"/>
    </source>
</evidence>
<evidence type="ECO:0000256" key="13">
    <source>
        <dbReference type="ARBA" id="ARBA00022777"/>
    </source>
</evidence>
<dbReference type="AlphaFoldDB" id="A0A8K1G9Q7"/>
<evidence type="ECO:0000256" key="4">
    <source>
        <dbReference type="ARBA" id="ARBA00005843"/>
    </source>
</evidence>
<evidence type="ECO:0000256" key="19">
    <source>
        <dbReference type="ARBA" id="ARBA00048679"/>
    </source>
</evidence>
<evidence type="ECO:0000256" key="14">
    <source>
        <dbReference type="ARBA" id="ARBA00022840"/>
    </source>
</evidence>
<evidence type="ECO:0000256" key="2">
    <source>
        <dbReference type="ARBA" id="ARBA00004170"/>
    </source>
</evidence>
<dbReference type="GO" id="GO:0043123">
    <property type="term" value="P:positive regulation of canonical NF-kappaB signal transduction"/>
    <property type="evidence" value="ECO:0007669"/>
    <property type="project" value="UniProtKB-ARBA"/>
</dbReference>
<evidence type="ECO:0000256" key="17">
    <source>
        <dbReference type="ARBA" id="ARBA00023136"/>
    </source>
</evidence>
<dbReference type="SUPFAM" id="SSF56112">
    <property type="entry name" value="Protein kinase-like (PK-like)"/>
    <property type="match status" value="1"/>
</dbReference>
<reference evidence="24" key="1">
    <citation type="submission" date="2019-04" db="EMBL/GenBank/DDBJ databases">
        <title>Genome assembly of Zosterops borbonicus 15179.</title>
        <authorList>
            <person name="Leroy T."/>
            <person name="Anselmetti Y."/>
            <person name="Tilak M.-K."/>
            <person name="Nabholz B."/>
        </authorList>
    </citation>
    <scope>NUCLEOTIDE SEQUENCE</scope>
    <source>
        <strain evidence="24">HGM_15179</strain>
        <tissue evidence="24">Muscle</tissue>
    </source>
</reference>
<dbReference type="Gene3D" id="1.10.510.10">
    <property type="entry name" value="Transferase(Phosphotransferase) domain 1"/>
    <property type="match status" value="1"/>
</dbReference>
<evidence type="ECO:0000256" key="18">
    <source>
        <dbReference type="ARBA" id="ARBA00047899"/>
    </source>
</evidence>
<comment type="catalytic activity">
    <reaction evidence="18">
        <text>L-threonyl-[protein] + ATP = O-phospho-L-threonyl-[protein] + ADP + H(+)</text>
        <dbReference type="Rhea" id="RHEA:46608"/>
        <dbReference type="Rhea" id="RHEA-COMP:11060"/>
        <dbReference type="Rhea" id="RHEA-COMP:11605"/>
        <dbReference type="ChEBI" id="CHEBI:15378"/>
        <dbReference type="ChEBI" id="CHEBI:30013"/>
        <dbReference type="ChEBI" id="CHEBI:30616"/>
        <dbReference type="ChEBI" id="CHEBI:61977"/>
        <dbReference type="ChEBI" id="CHEBI:456216"/>
        <dbReference type="EC" id="2.7.11.1"/>
    </reaction>
</comment>
<evidence type="ECO:0000256" key="12">
    <source>
        <dbReference type="ARBA" id="ARBA00022741"/>
    </source>
</evidence>
<evidence type="ECO:0000313" key="25">
    <source>
        <dbReference type="Proteomes" id="UP000796761"/>
    </source>
</evidence>
<keyword evidence="11 21" id="KW-0812">Transmembrane</keyword>
<dbReference type="GO" id="GO:0016020">
    <property type="term" value="C:membrane"/>
    <property type="evidence" value="ECO:0007669"/>
    <property type="project" value="UniProtKB-SubCell"/>
</dbReference>
<dbReference type="OrthoDB" id="339325at2759"/>
<dbReference type="EMBL" id="SWJQ01000470">
    <property type="protein sequence ID" value="TRZ13945.1"/>
    <property type="molecule type" value="Genomic_DNA"/>
</dbReference>
<evidence type="ECO:0000256" key="21">
    <source>
        <dbReference type="SAM" id="Phobius"/>
    </source>
</evidence>
<evidence type="ECO:0000256" key="9">
    <source>
        <dbReference type="ARBA" id="ARBA00022553"/>
    </source>
</evidence>
<feature type="transmembrane region" description="Helical" evidence="21">
    <location>
        <begin position="617"/>
        <end position="634"/>
    </location>
</feature>
<keyword evidence="8" id="KW-0723">Serine/threonine-protein kinase</keyword>
<dbReference type="InterPro" id="IPR002293">
    <property type="entry name" value="AA/rel_permease1"/>
</dbReference>
<comment type="similarity">
    <text evidence="4">Belongs to the protein kinase superfamily. TKL Ser/Thr protein kinase family.</text>
</comment>
<dbReference type="PROSITE" id="PS50209">
    <property type="entry name" value="CARD"/>
    <property type="match status" value="1"/>
</dbReference>
<feature type="domain" description="Protein kinase" evidence="22">
    <location>
        <begin position="26"/>
        <end position="300"/>
    </location>
</feature>